<dbReference type="InterPro" id="IPR053710">
    <property type="entry name" value="Arylamine_NAT_domain_sf"/>
</dbReference>
<reference evidence="5 6" key="1">
    <citation type="submission" date="2015-09" db="EMBL/GenBank/DDBJ databases">
        <title>Draft genome of a European isolate of the apple canker pathogen Neonectria ditissima.</title>
        <authorList>
            <person name="Gomez-Cortecero A."/>
            <person name="Harrison R.J."/>
            <person name="Armitage A.D."/>
        </authorList>
    </citation>
    <scope>NUCLEOTIDE SEQUENCE [LARGE SCALE GENOMIC DNA]</scope>
    <source>
        <strain evidence="5 6">R09/05</strain>
    </source>
</reference>
<keyword evidence="3" id="KW-0812">Transmembrane</keyword>
<comment type="similarity">
    <text evidence="1">Belongs to the arylamine N-acetyltransferase family.</text>
</comment>
<organism evidence="5 6">
    <name type="scientific">Neonectria ditissima</name>
    <dbReference type="NCBI Taxonomy" id="78410"/>
    <lineage>
        <taxon>Eukaryota</taxon>
        <taxon>Fungi</taxon>
        <taxon>Dikarya</taxon>
        <taxon>Ascomycota</taxon>
        <taxon>Pezizomycotina</taxon>
        <taxon>Sordariomycetes</taxon>
        <taxon>Hypocreomycetidae</taxon>
        <taxon>Hypocreales</taxon>
        <taxon>Nectriaceae</taxon>
        <taxon>Neonectria</taxon>
    </lineage>
</organism>
<evidence type="ECO:0000256" key="1">
    <source>
        <dbReference type="ARBA" id="ARBA00006547"/>
    </source>
</evidence>
<sequence>MLWLLFLLIPVRAASICDAEPLALTIQDVQILPDVRDSYMKGIAAQIGSPAQDIVLLPWAELNNTWVYDDQAYCDKTIIWNNQICEVRRGNLFHEDESSTFDKASDIVAAGGAGDEVGFKGSETGIKKLVPTSLGGTDTLTVNGSVTLDDFPIGIPRMKWDAGYTMLHPLGLGANSTYLNALRAAGTIGSRVWSLFWGRMWVEDTINGSLVLGGYDEEKVIGANYTAPLDYDDFTGTQGCWTGMKVILSDIKLNFRDGSDESIFPSNAALPVCLVPHRQLLLEAPLDYVNKFDEVTGINHTDVSYGLHWSARLFDTDNVFDGDITFYLDSGLEIRVPNDQYIVPFVDIHRNGSRVFKNNVRELLMNGVTGQPATLGRYFFTSAYLMVNHDANTFTLWQGNPSKKSSLVRVFDEETAEKCSDATAVVQPSATQTTEEEKSTAATGTPEPSSSPSGAVIGGAVAASIIGVCLIGLGVFYYMRRRRRVEVLPTPVQPEHKPPAYYFQPLQEMPGSVPRPSEMQGESHFVYEMDSNMHSPRQGRRAPHDQTESTADKDPEYTLAPEVNARIPLIGRHGCGGRRAQFIQDTGFTDNAMAPVYSEAQVAKFLSHIKIPSEFYIGNEPILDHAFLSAIHKHMISEVPYENLLLHYSDHQTITLDPQEIYRKIVLDGRGRGGYCMENSLLLTYMLRALGFQVYPVGVRVRLRKDGIPHGGFPGWVHIVNIVTLADNTRWVLDVSFGGDGPTQPVPMVEGAEWRNMGTQDARLIRDFIPGQTELTAGRRLWIYQCRNGPDQPWASYYAFSHAVEWLAADFDVVNQSTSTKSFQTTTVLVVKFLRRPCAAATGGQDVYGKRMLVDAVVKENPGGKTKVVQECATEGERVKALKEWFGIELTEDEAQSIKGHVKEILVSA</sequence>
<dbReference type="PANTHER" id="PTHR11786:SF0">
    <property type="entry name" value="ARYLAMINE N-ACETYLTRANSFERASE 4-RELATED"/>
    <property type="match status" value="1"/>
</dbReference>
<dbReference type="SUPFAM" id="SSF50630">
    <property type="entry name" value="Acid proteases"/>
    <property type="match status" value="1"/>
</dbReference>
<evidence type="ECO:0000259" key="4">
    <source>
        <dbReference type="PROSITE" id="PS51767"/>
    </source>
</evidence>
<feature type="compositionally biased region" description="Low complexity" evidence="2">
    <location>
        <begin position="440"/>
        <end position="453"/>
    </location>
</feature>
<dbReference type="InterPro" id="IPR001447">
    <property type="entry name" value="Arylamine_N-AcTrfase"/>
</dbReference>
<dbReference type="Pfam" id="PF00797">
    <property type="entry name" value="Acetyltransf_2"/>
    <property type="match status" value="1"/>
</dbReference>
<evidence type="ECO:0000256" key="3">
    <source>
        <dbReference type="SAM" id="Phobius"/>
    </source>
</evidence>
<dbReference type="Gene3D" id="2.40.70.10">
    <property type="entry name" value="Acid Proteases"/>
    <property type="match status" value="2"/>
</dbReference>
<protein>
    <recommendedName>
        <fullName evidence="4">Peptidase A1 domain-containing protein</fullName>
    </recommendedName>
</protein>
<dbReference type="EMBL" id="LKCW01000004">
    <property type="protein sequence ID" value="KPM45950.1"/>
    <property type="molecule type" value="Genomic_DNA"/>
</dbReference>
<feature type="transmembrane region" description="Helical" evidence="3">
    <location>
        <begin position="455"/>
        <end position="478"/>
    </location>
</feature>
<name>A0A0P7BXZ9_9HYPO</name>
<dbReference type="Gene3D" id="3.30.2140.20">
    <property type="match status" value="1"/>
</dbReference>
<keyword evidence="3" id="KW-0472">Membrane</keyword>
<dbReference type="OrthoDB" id="5361565at2759"/>
<keyword evidence="6" id="KW-1185">Reference proteome</keyword>
<dbReference type="Proteomes" id="UP000050424">
    <property type="component" value="Unassembled WGS sequence"/>
</dbReference>
<evidence type="ECO:0000313" key="5">
    <source>
        <dbReference type="EMBL" id="KPM45950.1"/>
    </source>
</evidence>
<feature type="compositionally biased region" description="Basic and acidic residues" evidence="2">
    <location>
        <begin position="542"/>
        <end position="554"/>
    </location>
</feature>
<dbReference type="InterPro" id="IPR038765">
    <property type="entry name" value="Papain-like_cys_pep_sf"/>
</dbReference>
<proteinExistence type="inferred from homology"/>
<dbReference type="GO" id="GO:0016407">
    <property type="term" value="F:acetyltransferase activity"/>
    <property type="evidence" value="ECO:0007669"/>
    <property type="project" value="InterPro"/>
</dbReference>
<dbReference type="STRING" id="78410.A0A0P7BXZ9"/>
<dbReference type="AlphaFoldDB" id="A0A0P7BXZ9"/>
<dbReference type="SUPFAM" id="SSF54001">
    <property type="entry name" value="Cysteine proteinases"/>
    <property type="match status" value="1"/>
</dbReference>
<evidence type="ECO:0000313" key="6">
    <source>
        <dbReference type="Proteomes" id="UP000050424"/>
    </source>
</evidence>
<accession>A0A0P7BXZ9</accession>
<dbReference type="InterPro" id="IPR033121">
    <property type="entry name" value="PEPTIDASE_A1"/>
</dbReference>
<evidence type="ECO:0000256" key="2">
    <source>
        <dbReference type="SAM" id="MobiDB-lite"/>
    </source>
</evidence>
<dbReference type="InterPro" id="IPR021109">
    <property type="entry name" value="Peptidase_aspartic_dom_sf"/>
</dbReference>
<feature type="region of interest" description="Disordered" evidence="2">
    <location>
        <begin position="533"/>
        <end position="554"/>
    </location>
</feature>
<dbReference type="CDD" id="cd12087">
    <property type="entry name" value="TM_EGFR-like"/>
    <property type="match status" value="1"/>
</dbReference>
<feature type="region of interest" description="Disordered" evidence="2">
    <location>
        <begin position="421"/>
        <end position="453"/>
    </location>
</feature>
<dbReference type="PROSITE" id="PS51767">
    <property type="entry name" value="PEPTIDASE_A1"/>
    <property type="match status" value="1"/>
</dbReference>
<keyword evidence="3" id="KW-1133">Transmembrane helix</keyword>
<feature type="domain" description="Peptidase A1" evidence="4">
    <location>
        <begin position="41"/>
        <end position="397"/>
    </location>
</feature>
<gene>
    <name evidence="5" type="ORF">AK830_g650</name>
</gene>
<comment type="caution">
    <text evidence="5">The sequence shown here is derived from an EMBL/GenBank/DDBJ whole genome shotgun (WGS) entry which is preliminary data.</text>
</comment>
<dbReference type="PANTHER" id="PTHR11786">
    <property type="entry name" value="N-HYDROXYARYLAMINE O-ACETYLTRANSFERASE"/>
    <property type="match status" value="1"/>
</dbReference>